<dbReference type="GO" id="GO:0000981">
    <property type="term" value="F:DNA-binding transcription factor activity, RNA polymerase II-specific"/>
    <property type="evidence" value="ECO:0007669"/>
    <property type="project" value="InterPro"/>
</dbReference>
<gene>
    <name evidence="8" type="ORF">PENSTE_c009G10176</name>
</gene>
<evidence type="ECO:0000313" key="9">
    <source>
        <dbReference type="Proteomes" id="UP000191285"/>
    </source>
</evidence>
<evidence type="ECO:0000256" key="5">
    <source>
        <dbReference type="ARBA" id="ARBA00023163"/>
    </source>
</evidence>
<dbReference type="PANTHER" id="PTHR36206">
    <property type="entry name" value="ASPERCRYPTIN BIOSYNTHESIS CLUSTER-SPECIFIC TRANSCRIPTION REGULATOR ATNN-RELATED"/>
    <property type="match status" value="1"/>
</dbReference>
<dbReference type="Pfam" id="PF00172">
    <property type="entry name" value="Zn_clus"/>
    <property type="match status" value="1"/>
</dbReference>
<dbReference type="InterPro" id="IPR021858">
    <property type="entry name" value="Fun_TF"/>
</dbReference>
<dbReference type="EMBL" id="MLKD01000009">
    <property type="protein sequence ID" value="OQE23225.1"/>
    <property type="molecule type" value="Genomic_DNA"/>
</dbReference>
<dbReference type="InterPro" id="IPR001138">
    <property type="entry name" value="Zn2Cys6_DnaBD"/>
</dbReference>
<organism evidence="8 9">
    <name type="scientific">Penicillium steckii</name>
    <dbReference type="NCBI Taxonomy" id="303698"/>
    <lineage>
        <taxon>Eukaryota</taxon>
        <taxon>Fungi</taxon>
        <taxon>Dikarya</taxon>
        <taxon>Ascomycota</taxon>
        <taxon>Pezizomycotina</taxon>
        <taxon>Eurotiomycetes</taxon>
        <taxon>Eurotiomycetidae</taxon>
        <taxon>Eurotiales</taxon>
        <taxon>Aspergillaceae</taxon>
        <taxon>Penicillium</taxon>
    </lineage>
</organism>
<evidence type="ECO:0000256" key="1">
    <source>
        <dbReference type="ARBA" id="ARBA00022723"/>
    </source>
</evidence>
<evidence type="ECO:0000256" key="3">
    <source>
        <dbReference type="ARBA" id="ARBA00023015"/>
    </source>
</evidence>
<reference evidence="9" key="1">
    <citation type="journal article" date="2017" name="Nat. Microbiol.">
        <title>Global analysis of biosynthetic gene clusters reveals vast potential of secondary metabolite production in Penicillium species.</title>
        <authorList>
            <person name="Nielsen J.C."/>
            <person name="Grijseels S."/>
            <person name="Prigent S."/>
            <person name="Ji B."/>
            <person name="Dainat J."/>
            <person name="Nielsen K.F."/>
            <person name="Frisvad J.C."/>
            <person name="Workman M."/>
            <person name="Nielsen J."/>
        </authorList>
    </citation>
    <scope>NUCLEOTIDE SEQUENCE [LARGE SCALE GENOMIC DNA]</scope>
    <source>
        <strain evidence="9">IBT 24891</strain>
    </source>
</reference>
<dbReference type="Pfam" id="PF11951">
    <property type="entry name" value="Fungal_trans_2"/>
    <property type="match status" value="1"/>
</dbReference>
<protein>
    <recommendedName>
        <fullName evidence="7">Zn(2)-C6 fungal-type domain-containing protein</fullName>
    </recommendedName>
</protein>
<dbReference type="PROSITE" id="PS00463">
    <property type="entry name" value="ZN2_CY6_FUNGAL_1"/>
    <property type="match status" value="1"/>
</dbReference>
<dbReference type="CDD" id="cd00067">
    <property type="entry name" value="GAL4"/>
    <property type="match status" value="1"/>
</dbReference>
<dbReference type="PANTHER" id="PTHR36206:SF12">
    <property type="entry name" value="ASPERCRYPTIN BIOSYNTHESIS CLUSTER-SPECIFIC TRANSCRIPTION REGULATOR ATNN-RELATED"/>
    <property type="match status" value="1"/>
</dbReference>
<dbReference type="Proteomes" id="UP000191285">
    <property type="component" value="Unassembled WGS sequence"/>
</dbReference>
<keyword evidence="4" id="KW-0238">DNA-binding</keyword>
<dbReference type="SMART" id="SM00066">
    <property type="entry name" value="GAL4"/>
    <property type="match status" value="1"/>
</dbReference>
<dbReference type="GO" id="GO:0008270">
    <property type="term" value="F:zinc ion binding"/>
    <property type="evidence" value="ECO:0007669"/>
    <property type="project" value="InterPro"/>
</dbReference>
<dbReference type="OrthoDB" id="2593732at2759"/>
<evidence type="ECO:0000256" key="6">
    <source>
        <dbReference type="ARBA" id="ARBA00023242"/>
    </source>
</evidence>
<dbReference type="GO" id="GO:0003677">
    <property type="term" value="F:DNA binding"/>
    <property type="evidence" value="ECO:0007669"/>
    <property type="project" value="UniProtKB-KW"/>
</dbReference>
<dbReference type="SUPFAM" id="SSF57701">
    <property type="entry name" value="Zn2/Cys6 DNA-binding domain"/>
    <property type="match status" value="1"/>
</dbReference>
<evidence type="ECO:0000256" key="4">
    <source>
        <dbReference type="ARBA" id="ARBA00023125"/>
    </source>
</evidence>
<accession>A0A1V6TA49</accession>
<dbReference type="InterPro" id="IPR052360">
    <property type="entry name" value="Transcr_Regulatory_Proteins"/>
</dbReference>
<keyword evidence="6" id="KW-0539">Nucleus</keyword>
<feature type="domain" description="Zn(2)-C6 fungal-type" evidence="7">
    <location>
        <begin position="17"/>
        <end position="45"/>
    </location>
</feature>
<evidence type="ECO:0000256" key="2">
    <source>
        <dbReference type="ARBA" id="ARBA00022833"/>
    </source>
</evidence>
<dbReference type="InterPro" id="IPR036864">
    <property type="entry name" value="Zn2-C6_fun-type_DNA-bd_sf"/>
</dbReference>
<evidence type="ECO:0000259" key="7">
    <source>
        <dbReference type="PROSITE" id="PS50048"/>
    </source>
</evidence>
<keyword evidence="1" id="KW-0479">Metal-binding</keyword>
<keyword evidence="5" id="KW-0804">Transcription</keyword>
<dbReference type="PROSITE" id="PS50048">
    <property type="entry name" value="ZN2_CY6_FUNGAL_2"/>
    <property type="match status" value="1"/>
</dbReference>
<sequence length="497" mass="56764">MKTPGSTSVSRRKSRSGCLTCKSRRVKCDETKPSCLRCVSTKRICEGYGAAPQNSLAFDCMKDEERRAFLFFRSQTVRQIFGHRDVDDWLPILLQTGHRETPVKHVITAVASLHESIELGNQSRKHAQMSAQMLALKHYMSATKSVQIESPDMSHRPDIVLALCILFICFEQFRSGDAACIVHLKAGFRLLYWWRHRTTTYNSLQEYSRPTLNFINNQITPILQRLRVQFSLCMDSRHVLKDIGVPLCLPSPAIPASYNSLNHARRDFDQVMNYVFSSSERGLLPENGNGSPQQGPSAVLRLWKAALDSSEFAESSTLQEYTIKLLNLYYHISIVIAEVYRSGSEMIFDNYTDHFRTAVELGESITTFNSWGKELQDFSLLFSFDLGITPPMFLVASRCRNPGIRRRAVNMMLESQSNFYHGAWRDQYSGLCAQRIMEIEEQSSGVVIDENDVPEHNRIRKVSADLQETQSEIIMQFRIWPFTTDSPIHSTTIKMGL</sequence>
<dbReference type="AlphaFoldDB" id="A0A1V6TA49"/>
<keyword evidence="2" id="KW-0862">Zinc</keyword>
<name>A0A1V6TA49_9EURO</name>
<evidence type="ECO:0000313" key="8">
    <source>
        <dbReference type="EMBL" id="OQE23225.1"/>
    </source>
</evidence>
<dbReference type="Gene3D" id="4.10.240.10">
    <property type="entry name" value="Zn(2)-C6 fungal-type DNA-binding domain"/>
    <property type="match status" value="1"/>
</dbReference>
<proteinExistence type="predicted"/>
<dbReference type="STRING" id="303698.A0A1V6TA49"/>
<comment type="caution">
    <text evidence="8">The sequence shown here is derived from an EMBL/GenBank/DDBJ whole genome shotgun (WGS) entry which is preliminary data.</text>
</comment>
<keyword evidence="3" id="KW-0805">Transcription regulation</keyword>
<keyword evidence="9" id="KW-1185">Reference proteome</keyword>